<name>A0ABY5YKY3_9MICC</name>
<protein>
    <recommendedName>
        <fullName evidence="4">Acetone carboxylase</fullName>
    </recommendedName>
</protein>
<dbReference type="Proteomes" id="UP001059859">
    <property type="component" value="Chromosome"/>
</dbReference>
<organism evidence="2 3">
    <name type="scientific">Arthrobacter zhaoxinii</name>
    <dbReference type="NCBI Taxonomy" id="2964616"/>
    <lineage>
        <taxon>Bacteria</taxon>
        <taxon>Bacillati</taxon>
        <taxon>Actinomycetota</taxon>
        <taxon>Actinomycetes</taxon>
        <taxon>Micrococcales</taxon>
        <taxon>Micrococcaceae</taxon>
        <taxon>Arthrobacter</taxon>
    </lineage>
</organism>
<feature type="compositionally biased region" description="Polar residues" evidence="1">
    <location>
        <begin position="1"/>
        <end position="13"/>
    </location>
</feature>
<gene>
    <name evidence="2" type="ORF">N2K95_08470</name>
</gene>
<evidence type="ECO:0000313" key="3">
    <source>
        <dbReference type="Proteomes" id="UP001059859"/>
    </source>
</evidence>
<evidence type="ECO:0008006" key="4">
    <source>
        <dbReference type="Google" id="ProtNLM"/>
    </source>
</evidence>
<accession>A0ABY5YKY3</accession>
<evidence type="ECO:0000313" key="2">
    <source>
        <dbReference type="EMBL" id="UWX95739.1"/>
    </source>
</evidence>
<evidence type="ECO:0000256" key="1">
    <source>
        <dbReference type="SAM" id="MobiDB-lite"/>
    </source>
</evidence>
<reference evidence="2" key="1">
    <citation type="submission" date="2022-09" db="EMBL/GenBank/DDBJ databases">
        <title>Novel species in genus Arthrobacter.</title>
        <authorList>
            <person name="Liu Y."/>
        </authorList>
    </citation>
    <scope>NUCLEOTIDE SEQUENCE</scope>
    <source>
        <strain evidence="2">Zg-Y815</strain>
    </source>
</reference>
<sequence>MNLLDSLSGNSADTGAGTPVCSRKACRLDAAWRLLWNNPRIHTPERRKTWLSCDEHRDWLEDYLRTRGLWKETLPLGEGGTE</sequence>
<dbReference type="RefSeq" id="WP_255792077.1">
    <property type="nucleotide sequence ID" value="NZ_CP104275.1"/>
</dbReference>
<feature type="region of interest" description="Disordered" evidence="1">
    <location>
        <begin position="1"/>
        <end position="20"/>
    </location>
</feature>
<proteinExistence type="predicted"/>
<keyword evidence="3" id="KW-1185">Reference proteome</keyword>
<dbReference type="EMBL" id="CP104275">
    <property type="protein sequence ID" value="UWX95739.1"/>
    <property type="molecule type" value="Genomic_DNA"/>
</dbReference>